<comment type="caution">
    <text evidence="2">The sequence shown here is derived from an EMBL/GenBank/DDBJ whole genome shotgun (WGS) entry which is preliminary data.</text>
</comment>
<evidence type="ECO:0000313" key="3">
    <source>
        <dbReference type="Proteomes" id="UP000317023"/>
    </source>
</evidence>
<evidence type="ECO:0000313" key="2">
    <source>
        <dbReference type="EMBL" id="TRB05840.1"/>
    </source>
</evidence>
<keyword evidence="1" id="KW-0472">Membrane</keyword>
<keyword evidence="1" id="KW-0812">Transmembrane</keyword>
<proteinExistence type="predicted"/>
<protein>
    <submittedName>
        <fullName evidence="2">Uncharacterized protein</fullName>
    </submittedName>
</protein>
<dbReference type="Proteomes" id="UP000317023">
    <property type="component" value="Unassembled WGS sequence"/>
</dbReference>
<organism evidence="2 3">
    <name type="scientific">Agrobacterium tumefaciens</name>
    <dbReference type="NCBI Taxonomy" id="358"/>
    <lineage>
        <taxon>Bacteria</taxon>
        <taxon>Pseudomonadati</taxon>
        <taxon>Pseudomonadota</taxon>
        <taxon>Alphaproteobacteria</taxon>
        <taxon>Hyphomicrobiales</taxon>
        <taxon>Rhizobiaceae</taxon>
        <taxon>Rhizobium/Agrobacterium group</taxon>
        <taxon>Agrobacterium</taxon>
        <taxon>Agrobacterium tumefaciens complex</taxon>
    </lineage>
</organism>
<reference evidence="2 3" key="1">
    <citation type="journal article" date="2019" name="Appl. Microbiol. Biotechnol.">
        <title>Differential efficiency of wild type rhizogenic strains for rol gene transformation of plants.</title>
        <authorList>
            <person name="Desmet S."/>
            <person name="De Keyser E."/>
            <person name="Van Vaerenbergh J."/>
            <person name="Baeyen S."/>
            <person name="Van Huylenbroeck J."/>
            <person name="Geelen D."/>
            <person name="Dhooghe E."/>
        </authorList>
    </citation>
    <scope>NUCLEOTIDE SEQUENCE [LARGE SCALE GENOMIC DNA]</scope>
    <source>
        <strain evidence="2 3">MAFF210266</strain>
    </source>
</reference>
<feature type="transmembrane region" description="Helical" evidence="1">
    <location>
        <begin position="37"/>
        <end position="57"/>
    </location>
</feature>
<accession>A0A546XYL2</accession>
<name>A0A546XYL2_AGRTU</name>
<evidence type="ECO:0000256" key="1">
    <source>
        <dbReference type="SAM" id="Phobius"/>
    </source>
</evidence>
<dbReference type="AlphaFoldDB" id="A0A546XYL2"/>
<gene>
    <name evidence="2" type="ORF">EXN61_11440</name>
</gene>
<keyword evidence="1" id="KW-1133">Transmembrane helix</keyword>
<sequence length="77" mass="8649">MMPSAFSTTNTQEEAEREAYIEALNKRAASNFRKIKFIEFATLVLVTCTLMLAISLASESYLKADALVNQERTAAWK</sequence>
<dbReference type="EMBL" id="SGOE01000003">
    <property type="protein sequence ID" value="TRB05840.1"/>
    <property type="molecule type" value="Genomic_DNA"/>
</dbReference>